<keyword evidence="5 7" id="KW-0472">Membrane</keyword>
<name>A0A8K0J2C6_9HYPO</name>
<feature type="transmembrane region" description="Helical" evidence="7">
    <location>
        <begin position="362"/>
        <end position="380"/>
    </location>
</feature>
<protein>
    <recommendedName>
        <fullName evidence="8">Major facilitator superfamily (MFS) profile domain-containing protein</fullName>
    </recommendedName>
</protein>
<feature type="transmembrane region" description="Helical" evidence="7">
    <location>
        <begin position="61"/>
        <end position="86"/>
    </location>
</feature>
<evidence type="ECO:0000256" key="5">
    <source>
        <dbReference type="ARBA" id="ARBA00023136"/>
    </source>
</evidence>
<dbReference type="GO" id="GO:0022857">
    <property type="term" value="F:transmembrane transporter activity"/>
    <property type="evidence" value="ECO:0007669"/>
    <property type="project" value="InterPro"/>
</dbReference>
<feature type="transmembrane region" description="Helical" evidence="7">
    <location>
        <begin position="451"/>
        <end position="469"/>
    </location>
</feature>
<proteinExistence type="predicted"/>
<dbReference type="OrthoDB" id="3639251at2759"/>
<comment type="caution">
    <text evidence="9">The sequence shown here is derived from an EMBL/GenBank/DDBJ whole genome shotgun (WGS) entry which is preliminary data.</text>
</comment>
<dbReference type="GO" id="GO:0016020">
    <property type="term" value="C:membrane"/>
    <property type="evidence" value="ECO:0007669"/>
    <property type="project" value="UniProtKB-SubCell"/>
</dbReference>
<dbReference type="FunFam" id="1.20.1250.20:FF:000409">
    <property type="entry name" value="MFS general substrate transporter"/>
    <property type="match status" value="1"/>
</dbReference>
<keyword evidence="2" id="KW-0813">Transport</keyword>
<dbReference type="InterPro" id="IPR011701">
    <property type="entry name" value="MFS"/>
</dbReference>
<feature type="transmembrane region" description="Helical" evidence="7">
    <location>
        <begin position="325"/>
        <end position="350"/>
    </location>
</feature>
<evidence type="ECO:0000256" key="7">
    <source>
        <dbReference type="SAM" id="Phobius"/>
    </source>
</evidence>
<reference evidence="9" key="1">
    <citation type="journal article" date="2020" name="bioRxiv">
        <title>Whole genome comparisons of ergot fungi reveals the divergence and evolution of species within the genus Claviceps are the result of varying mechanisms driving genome evolution and host range expansion.</title>
        <authorList>
            <person name="Wyka S.A."/>
            <person name="Mondo S.J."/>
            <person name="Liu M."/>
            <person name="Dettman J."/>
            <person name="Nalam V."/>
            <person name="Broders K.D."/>
        </authorList>
    </citation>
    <scope>NUCLEOTIDE SEQUENCE</scope>
    <source>
        <strain evidence="9">CCC 489</strain>
    </source>
</reference>
<evidence type="ECO:0000313" key="9">
    <source>
        <dbReference type="EMBL" id="KAG5919668.1"/>
    </source>
</evidence>
<dbReference type="InterPro" id="IPR020846">
    <property type="entry name" value="MFS_dom"/>
</dbReference>
<sequence>MATRGDSTGKQQTLEYHHGVSDGARHESCEAKVDAVHDSDADHGFSCKEQARIIRRVDRRLVLTVGVMYCVSLMDRTNMSAAMIAGMDKELVLIGNRYNIASLAFFITYVIFQPPSTVLVRAIGPRAHLAVITLLWGAVMIGMGFVQSWQQLAGLRTVLGVLEAGFFPSCVYLLSTWYTRYEVGKRYSVFYIVGCVATAFSGILAYGLMQLNGREGLTGWRWIFILEGVLTCVLAMAGYWLLVDFPDSSRESWSFLTLRERQWVVSRVEKDRGDVKAEAFQLGKFLRSGTDWKIWAYAMIFFASTAMTYSLAFILPIILVSNMRFSVGAAQCLVAPPYVFAGFFMFGMGWLGDKYRVRGPIIAANMLLCLTGLPIMGWASSAAVRYFGVFLVTAGANSNIPTVMSFQANNVRGQWKRAFCSATLVGFGGLGGIYGSLVFRVQDKATGYKPGIWACIACALLNLVLAGLCDMEFARQNRKADRGEVSLEDDDNDNKATDFRYTL</sequence>
<evidence type="ECO:0000313" key="10">
    <source>
        <dbReference type="Proteomes" id="UP000811619"/>
    </source>
</evidence>
<feature type="transmembrane region" description="Helical" evidence="7">
    <location>
        <begin position="220"/>
        <end position="242"/>
    </location>
</feature>
<dbReference type="PANTHER" id="PTHR43791:SF47">
    <property type="entry name" value="MAJOR FACILITATOR SUPERFAMILY (MFS) PROFILE DOMAIN-CONTAINING PROTEIN-RELATED"/>
    <property type="match status" value="1"/>
</dbReference>
<dbReference type="Proteomes" id="UP000811619">
    <property type="component" value="Unassembled WGS sequence"/>
</dbReference>
<comment type="subcellular location">
    <subcellularLocation>
        <location evidence="1">Membrane</location>
        <topology evidence="1">Multi-pass membrane protein</topology>
    </subcellularLocation>
</comment>
<organism evidence="9 10">
    <name type="scientific">Claviceps africana</name>
    <dbReference type="NCBI Taxonomy" id="83212"/>
    <lineage>
        <taxon>Eukaryota</taxon>
        <taxon>Fungi</taxon>
        <taxon>Dikarya</taxon>
        <taxon>Ascomycota</taxon>
        <taxon>Pezizomycotina</taxon>
        <taxon>Sordariomycetes</taxon>
        <taxon>Hypocreomycetidae</taxon>
        <taxon>Hypocreales</taxon>
        <taxon>Clavicipitaceae</taxon>
        <taxon>Claviceps</taxon>
    </lineage>
</organism>
<dbReference type="Pfam" id="PF07690">
    <property type="entry name" value="MFS_1"/>
    <property type="match status" value="1"/>
</dbReference>
<feature type="transmembrane region" description="Helical" evidence="7">
    <location>
        <begin position="158"/>
        <end position="177"/>
    </location>
</feature>
<keyword evidence="3 7" id="KW-0812">Transmembrane</keyword>
<dbReference type="EMBL" id="SRPY01000657">
    <property type="protein sequence ID" value="KAG5919668.1"/>
    <property type="molecule type" value="Genomic_DNA"/>
</dbReference>
<gene>
    <name evidence="9" type="ORF">E4U42_006444</name>
</gene>
<keyword evidence="4 7" id="KW-1133">Transmembrane helix</keyword>
<evidence type="ECO:0000256" key="1">
    <source>
        <dbReference type="ARBA" id="ARBA00004141"/>
    </source>
</evidence>
<evidence type="ECO:0000259" key="8">
    <source>
        <dbReference type="PROSITE" id="PS50850"/>
    </source>
</evidence>
<evidence type="ECO:0000256" key="6">
    <source>
        <dbReference type="SAM" id="MobiDB-lite"/>
    </source>
</evidence>
<dbReference type="FunFam" id="1.20.1250.20:FF:000511">
    <property type="entry name" value="MFS general substrate transporter"/>
    <property type="match status" value="1"/>
</dbReference>
<feature type="transmembrane region" description="Helical" evidence="7">
    <location>
        <begin position="294"/>
        <end position="319"/>
    </location>
</feature>
<feature type="transmembrane region" description="Helical" evidence="7">
    <location>
        <begin position="386"/>
        <end position="406"/>
    </location>
</feature>
<dbReference type="AlphaFoldDB" id="A0A8K0J2C6"/>
<keyword evidence="10" id="KW-1185">Reference proteome</keyword>
<feature type="transmembrane region" description="Helical" evidence="7">
    <location>
        <begin position="189"/>
        <end position="208"/>
    </location>
</feature>
<feature type="domain" description="Major facilitator superfamily (MFS) profile" evidence="8">
    <location>
        <begin position="61"/>
        <end position="474"/>
    </location>
</feature>
<feature type="transmembrane region" description="Helical" evidence="7">
    <location>
        <begin position="418"/>
        <end position="439"/>
    </location>
</feature>
<dbReference type="InterPro" id="IPR036259">
    <property type="entry name" value="MFS_trans_sf"/>
</dbReference>
<dbReference type="Gene3D" id="1.20.1250.20">
    <property type="entry name" value="MFS general substrate transporter like domains"/>
    <property type="match status" value="2"/>
</dbReference>
<feature type="region of interest" description="Disordered" evidence="6">
    <location>
        <begin position="1"/>
        <end position="22"/>
    </location>
</feature>
<evidence type="ECO:0000256" key="3">
    <source>
        <dbReference type="ARBA" id="ARBA00022692"/>
    </source>
</evidence>
<feature type="transmembrane region" description="Helical" evidence="7">
    <location>
        <begin position="127"/>
        <end position="146"/>
    </location>
</feature>
<accession>A0A8K0J2C6</accession>
<dbReference type="PANTHER" id="PTHR43791">
    <property type="entry name" value="PERMEASE-RELATED"/>
    <property type="match status" value="1"/>
</dbReference>
<feature type="compositionally biased region" description="Polar residues" evidence="6">
    <location>
        <begin position="1"/>
        <end position="14"/>
    </location>
</feature>
<evidence type="ECO:0000256" key="2">
    <source>
        <dbReference type="ARBA" id="ARBA00022448"/>
    </source>
</evidence>
<feature type="transmembrane region" description="Helical" evidence="7">
    <location>
        <begin position="98"/>
        <end position="120"/>
    </location>
</feature>
<evidence type="ECO:0000256" key="4">
    <source>
        <dbReference type="ARBA" id="ARBA00022989"/>
    </source>
</evidence>
<dbReference type="PROSITE" id="PS50850">
    <property type="entry name" value="MFS"/>
    <property type="match status" value="1"/>
</dbReference>
<dbReference type="SUPFAM" id="SSF103473">
    <property type="entry name" value="MFS general substrate transporter"/>
    <property type="match status" value="1"/>
</dbReference>